<feature type="domain" description="ABC transporter family G" evidence="9">
    <location>
        <begin position="379"/>
        <end position="432"/>
    </location>
</feature>
<evidence type="ECO:0000313" key="10">
    <source>
        <dbReference type="EMBL" id="CAD7649500.1"/>
    </source>
</evidence>
<feature type="domain" description="ABC transporter" evidence="8">
    <location>
        <begin position="498"/>
        <end position="588"/>
    </location>
</feature>
<feature type="transmembrane region" description="Helical" evidence="7">
    <location>
        <begin position="216"/>
        <end position="241"/>
    </location>
</feature>
<comment type="subcellular location">
    <subcellularLocation>
        <location evidence="1">Membrane</location>
        <topology evidence="1">Multi-pass membrane protein</topology>
    </subcellularLocation>
</comment>
<dbReference type="GO" id="GO:0016020">
    <property type="term" value="C:membrane"/>
    <property type="evidence" value="ECO:0007669"/>
    <property type="project" value="UniProtKB-SubCell"/>
</dbReference>
<evidence type="ECO:0008006" key="12">
    <source>
        <dbReference type="Google" id="ProtNLM"/>
    </source>
</evidence>
<keyword evidence="6 7" id="KW-0472">Membrane</keyword>
<evidence type="ECO:0000256" key="2">
    <source>
        <dbReference type="ARBA" id="ARBA00005814"/>
    </source>
</evidence>
<evidence type="ECO:0000256" key="4">
    <source>
        <dbReference type="ARBA" id="ARBA00022692"/>
    </source>
</evidence>
<evidence type="ECO:0000259" key="9">
    <source>
        <dbReference type="Pfam" id="PF19055"/>
    </source>
</evidence>
<evidence type="ECO:0000313" key="11">
    <source>
        <dbReference type="Proteomes" id="UP000728032"/>
    </source>
</evidence>
<dbReference type="EMBL" id="CAJPVJ010003670">
    <property type="protein sequence ID" value="CAG2167827.1"/>
    <property type="molecule type" value="Genomic_DNA"/>
</dbReference>
<dbReference type="EMBL" id="OC918495">
    <property type="protein sequence ID" value="CAD7649500.1"/>
    <property type="molecule type" value="Genomic_DNA"/>
</dbReference>
<dbReference type="AlphaFoldDB" id="A0A7R9LX09"/>
<evidence type="ECO:0000256" key="7">
    <source>
        <dbReference type="SAM" id="Phobius"/>
    </source>
</evidence>
<keyword evidence="11" id="KW-1185">Reference proteome</keyword>
<protein>
    <recommendedName>
        <fullName evidence="12">ABC transporter domain-containing protein</fullName>
    </recommendedName>
</protein>
<organism evidence="10">
    <name type="scientific">Oppiella nova</name>
    <dbReference type="NCBI Taxonomy" id="334625"/>
    <lineage>
        <taxon>Eukaryota</taxon>
        <taxon>Metazoa</taxon>
        <taxon>Ecdysozoa</taxon>
        <taxon>Arthropoda</taxon>
        <taxon>Chelicerata</taxon>
        <taxon>Arachnida</taxon>
        <taxon>Acari</taxon>
        <taxon>Acariformes</taxon>
        <taxon>Sarcoptiformes</taxon>
        <taxon>Oribatida</taxon>
        <taxon>Brachypylina</taxon>
        <taxon>Oppioidea</taxon>
        <taxon>Oppiidae</taxon>
        <taxon>Oppiella</taxon>
    </lineage>
</organism>
<dbReference type="InterPro" id="IPR027417">
    <property type="entry name" value="P-loop_NTPase"/>
</dbReference>
<dbReference type="Pfam" id="PF19055">
    <property type="entry name" value="ABC2_membrane_7"/>
    <property type="match status" value="1"/>
</dbReference>
<dbReference type="OrthoDB" id="6515124at2759"/>
<evidence type="ECO:0000256" key="6">
    <source>
        <dbReference type="ARBA" id="ARBA00023136"/>
    </source>
</evidence>
<gene>
    <name evidence="10" type="ORF">ONB1V03_LOCUS7324</name>
</gene>
<feature type="transmembrane region" description="Helical" evidence="7">
    <location>
        <begin position="190"/>
        <end position="209"/>
    </location>
</feature>
<feature type="non-terminal residue" evidence="10">
    <location>
        <position position="1"/>
    </location>
</feature>
<dbReference type="GO" id="GO:0140359">
    <property type="term" value="F:ABC-type transporter activity"/>
    <property type="evidence" value="ECO:0007669"/>
    <property type="project" value="InterPro"/>
</dbReference>
<proteinExistence type="inferred from homology"/>
<dbReference type="InterPro" id="IPR003439">
    <property type="entry name" value="ABC_transporter-like_ATP-bd"/>
</dbReference>
<dbReference type="InterPro" id="IPR017871">
    <property type="entry name" value="ABC_transporter-like_CS"/>
</dbReference>
<comment type="similarity">
    <text evidence="2">Belongs to the ABC transporter superfamily. ABCG family. Eye pigment precursor importer (TC 3.A.1.204) subfamily.</text>
</comment>
<name>A0A7R9LX09_9ACAR</name>
<dbReference type="PROSITE" id="PS00211">
    <property type="entry name" value="ABC_TRANSPORTER_1"/>
    <property type="match status" value="1"/>
</dbReference>
<evidence type="ECO:0000256" key="3">
    <source>
        <dbReference type="ARBA" id="ARBA00022448"/>
    </source>
</evidence>
<evidence type="ECO:0000256" key="5">
    <source>
        <dbReference type="ARBA" id="ARBA00022989"/>
    </source>
</evidence>
<dbReference type="SUPFAM" id="SSF52540">
    <property type="entry name" value="P-loop containing nucleoside triphosphate hydrolases"/>
    <property type="match status" value="3"/>
</dbReference>
<keyword evidence="4 7" id="KW-0812">Transmembrane</keyword>
<keyword evidence="5 7" id="KW-1133">Transmembrane helix</keyword>
<dbReference type="Proteomes" id="UP000728032">
    <property type="component" value="Unassembled WGS sequence"/>
</dbReference>
<evidence type="ECO:0000256" key="1">
    <source>
        <dbReference type="ARBA" id="ARBA00004141"/>
    </source>
</evidence>
<keyword evidence="3" id="KW-0813">Transport</keyword>
<dbReference type="PANTHER" id="PTHR48041:SF78">
    <property type="entry name" value="ABC TRANSPORTER EXPRESSED IN TRACHEA, ISOFORM A"/>
    <property type="match status" value="1"/>
</dbReference>
<dbReference type="PANTHER" id="PTHR48041">
    <property type="entry name" value="ABC TRANSPORTER G FAMILY MEMBER 28"/>
    <property type="match status" value="1"/>
</dbReference>
<dbReference type="Gene3D" id="3.40.50.300">
    <property type="entry name" value="P-loop containing nucleotide triphosphate hydrolases"/>
    <property type="match status" value="3"/>
</dbReference>
<dbReference type="InterPro" id="IPR043926">
    <property type="entry name" value="ABCG_dom"/>
</dbReference>
<dbReference type="InterPro" id="IPR050352">
    <property type="entry name" value="ABCG_transporters"/>
</dbReference>
<dbReference type="GO" id="GO:0005524">
    <property type="term" value="F:ATP binding"/>
    <property type="evidence" value="ECO:0007669"/>
    <property type="project" value="InterPro"/>
</dbReference>
<accession>A0A7R9LX09</accession>
<dbReference type="GO" id="GO:0016887">
    <property type="term" value="F:ATP hydrolysis activity"/>
    <property type="evidence" value="ECO:0007669"/>
    <property type="project" value="InterPro"/>
</dbReference>
<evidence type="ECO:0000259" key="8">
    <source>
        <dbReference type="Pfam" id="PF00005"/>
    </source>
</evidence>
<reference evidence="10" key="1">
    <citation type="submission" date="2020-11" db="EMBL/GenBank/DDBJ databases">
        <authorList>
            <person name="Tran Van P."/>
        </authorList>
    </citation>
    <scope>NUCLEOTIDE SEQUENCE</scope>
</reference>
<sequence>GGEHKRIVIACELTAHIKPNMLCIDEPTSGLDSSAALVVINCLKVLSRRHGMTIIASIHQPNNDLFHMFDNIYVLAKGGHCLYDGVPLQLRQHLIDCDYILTENDVPIEVLLKMASKDNTNNTLILKSHFPANMIEPDSCMELEFGADCNQTEAEIEEASLIKKNIKYNISMLIVSQISALLFMKEPKVAMMFAILVQAVLVLLGNSLFPVKELHYVLQVLSSLSYIRYAFECIVLLIYGFGRCSHNQMSTVLYSLDIEENVFWHNLLNFSPTMSETGLSLVQMMVSGGSAACIADMATFPLDVSVNSLIHRDNRIESCSGGQIKRICIALELTSISKPYLLFIDEPTTGLDTYAAHVQLSCLKQLSRKHNISVIVSIHQPNNDLFHMFDNIYVLAKGGHCLYDGVPHQLKQHLIDCDISVGENEVPIEVLIKLSFNGREDRDVKRLCDKNMELTLNTENMIAMKTGIKSKEKPLISMSGLSDESRIYVRNGRFRTCFIQQNICDHLMEGLTVRQTLVYASRLKNSRISAHLDHQMIASELMSSLVISDTADNRVETCSGGEHKRIVIACELTAHIKPNMLCIDEPTSGLDSSAALVVSA</sequence>
<dbReference type="Pfam" id="PF00005">
    <property type="entry name" value="ABC_tran"/>
    <property type="match status" value="1"/>
</dbReference>